<dbReference type="PANTHER" id="PTHR33254">
    <property type="entry name" value="4-HYDROXY-4-METHYL-2-OXOGLUTARATE ALDOLASE 3-RELATED"/>
    <property type="match status" value="1"/>
</dbReference>
<dbReference type="InterPro" id="IPR036704">
    <property type="entry name" value="RraA/RraA-like_sf"/>
</dbReference>
<dbReference type="Pfam" id="PF03737">
    <property type="entry name" value="RraA-like"/>
    <property type="match status" value="1"/>
</dbReference>
<accession>A0ABS3JQU2</accession>
<dbReference type="PANTHER" id="PTHR33254:SF16">
    <property type="entry name" value="BLR3842 PROTEIN"/>
    <property type="match status" value="1"/>
</dbReference>
<evidence type="ECO:0000313" key="2">
    <source>
        <dbReference type="EMBL" id="MBO0952380.1"/>
    </source>
</evidence>
<evidence type="ECO:0000256" key="1">
    <source>
        <dbReference type="SAM" id="SignalP"/>
    </source>
</evidence>
<dbReference type="EMBL" id="JAFMYW010000011">
    <property type="protein sequence ID" value="MBO0952380.1"/>
    <property type="molecule type" value="Genomic_DNA"/>
</dbReference>
<dbReference type="SUPFAM" id="SSF89562">
    <property type="entry name" value="RraA-like"/>
    <property type="match status" value="1"/>
</dbReference>
<proteinExistence type="predicted"/>
<organism evidence="2 3">
    <name type="scientific">Fibrella forsythiae</name>
    <dbReference type="NCBI Taxonomy" id="2817061"/>
    <lineage>
        <taxon>Bacteria</taxon>
        <taxon>Pseudomonadati</taxon>
        <taxon>Bacteroidota</taxon>
        <taxon>Cytophagia</taxon>
        <taxon>Cytophagales</taxon>
        <taxon>Spirosomataceae</taxon>
        <taxon>Fibrella</taxon>
    </lineage>
</organism>
<protein>
    <submittedName>
        <fullName evidence="2">RraA family protein</fullName>
    </submittedName>
</protein>
<dbReference type="Gene3D" id="3.50.30.40">
    <property type="entry name" value="Ribonuclease E inhibitor RraA/RraA-like"/>
    <property type="match status" value="1"/>
</dbReference>
<evidence type="ECO:0000313" key="3">
    <source>
        <dbReference type="Proteomes" id="UP000664628"/>
    </source>
</evidence>
<sequence length="306" mass="33909">MKTVILPLLLAAFSLPALAQIQLSKEQLQFYTADWKGERSADGRPRVSDALLTRLKKVSLEEAWGVLRNEGYNNQFDGNWQIIRPGDAMVGRVLTAQYMPSRPDMEKPIKELGKTQGRSGNTNSWPIDMLQNGDVYVADGMGKIVGGTLIGDNLGNSIYAKSKTGVIFDGSVRDLEGLEDISGFNGWVRGYDPSYIMDMTMTCINCPIRIGRAVVVPGDLVLAKKEGVVFIPAHLAEKVILSAEFIALKDNFGHQMLREGKFTPGQIDQAWTADIKQAFQSWINANPDKVPMPRADLDKYMKDKNL</sequence>
<name>A0ABS3JQU2_9BACT</name>
<keyword evidence="3" id="KW-1185">Reference proteome</keyword>
<keyword evidence="1" id="KW-0732">Signal</keyword>
<comment type="caution">
    <text evidence="2">The sequence shown here is derived from an EMBL/GenBank/DDBJ whole genome shotgun (WGS) entry which is preliminary data.</text>
</comment>
<feature type="signal peptide" evidence="1">
    <location>
        <begin position="1"/>
        <end position="19"/>
    </location>
</feature>
<dbReference type="Proteomes" id="UP000664628">
    <property type="component" value="Unassembled WGS sequence"/>
</dbReference>
<dbReference type="CDD" id="cd16841">
    <property type="entry name" value="RraA_family"/>
    <property type="match status" value="1"/>
</dbReference>
<gene>
    <name evidence="2" type="ORF">J2I46_27605</name>
</gene>
<feature type="chain" id="PRO_5047132600" evidence="1">
    <location>
        <begin position="20"/>
        <end position="306"/>
    </location>
</feature>
<reference evidence="2 3" key="1">
    <citation type="submission" date="2021-03" db="EMBL/GenBank/DDBJ databases">
        <title>Fibrella sp. HMF5405 genome sequencing and assembly.</title>
        <authorList>
            <person name="Kang H."/>
            <person name="Kim H."/>
            <person name="Bae S."/>
            <person name="Joh K."/>
        </authorList>
    </citation>
    <scope>NUCLEOTIDE SEQUENCE [LARGE SCALE GENOMIC DNA]</scope>
    <source>
        <strain evidence="2 3">HMF5405</strain>
    </source>
</reference>
<dbReference type="RefSeq" id="WP_207332332.1">
    <property type="nucleotide sequence ID" value="NZ_JAFMYW010000011.1"/>
</dbReference>
<dbReference type="InterPro" id="IPR005493">
    <property type="entry name" value="RraA/RraA-like"/>
</dbReference>